<feature type="transmembrane region" description="Helical" evidence="6">
    <location>
        <begin position="93"/>
        <end position="112"/>
    </location>
</feature>
<feature type="transmembrane region" description="Helical" evidence="6">
    <location>
        <begin position="314"/>
        <end position="334"/>
    </location>
</feature>
<feature type="transmembrane region" description="Helical" evidence="6">
    <location>
        <begin position="341"/>
        <end position="362"/>
    </location>
</feature>
<proteinExistence type="predicted"/>
<gene>
    <name evidence="7" type="ORF">ACHAWU_008422</name>
</gene>
<comment type="caution">
    <text evidence="7">The sequence shown here is derived from an EMBL/GenBank/DDBJ whole genome shotgun (WGS) entry which is preliminary data.</text>
</comment>
<sequence length="391" mass="42461">MDTPRRVAMMHSNGNVENSRSTKWPFIFLFVASMIGHELALESLSTAYKSFPHLATSITLFQFGFCVLLPLLVSQACAGGDVMQSFPRSIKEMWIYIKLSAIVYGATAFATMSLNYEGVTYVTKVVFKSAKLIPTMIVGMVMDATAERVGISVKKRKYSIWEYASAVLLCIGAGGFCMSSSDSGEEDNDNVQEDTQEFSDGHWIGISLLAISVFCDALVPNLQHQLMHGIGCAQSIPERSKVEDNELEMQSLVEAAAKHEIPTKQQRVANTGLSSQALMVNTNSIGFSLLLLSTIIRFSFLPIISFTMANPQFLLLNLTVGLGLGTAVLSYTELIRRSGPAIAVAVATLRKVITVVLSYIIFPKPMSGVHAISSGLVAMGLMLAYVGQGKK</sequence>
<evidence type="ECO:0000256" key="1">
    <source>
        <dbReference type="ARBA" id="ARBA00004141"/>
    </source>
</evidence>
<evidence type="ECO:0000256" key="3">
    <source>
        <dbReference type="ARBA" id="ARBA00022692"/>
    </source>
</evidence>
<organism evidence="7 8">
    <name type="scientific">Discostella pseudostelligera</name>
    <dbReference type="NCBI Taxonomy" id="259834"/>
    <lineage>
        <taxon>Eukaryota</taxon>
        <taxon>Sar</taxon>
        <taxon>Stramenopiles</taxon>
        <taxon>Ochrophyta</taxon>
        <taxon>Bacillariophyta</taxon>
        <taxon>Coscinodiscophyceae</taxon>
        <taxon>Thalassiosirophycidae</taxon>
        <taxon>Stephanodiscales</taxon>
        <taxon>Stephanodiscaceae</taxon>
        <taxon>Discostella</taxon>
    </lineage>
</organism>
<dbReference type="Pfam" id="PF08449">
    <property type="entry name" value="UAA"/>
    <property type="match status" value="2"/>
</dbReference>
<dbReference type="GO" id="GO:0016020">
    <property type="term" value="C:membrane"/>
    <property type="evidence" value="ECO:0007669"/>
    <property type="project" value="UniProtKB-SubCell"/>
</dbReference>
<comment type="subcellular location">
    <subcellularLocation>
        <location evidence="1">Membrane</location>
        <topology evidence="1">Multi-pass membrane protein</topology>
    </subcellularLocation>
</comment>
<evidence type="ECO:0000313" key="8">
    <source>
        <dbReference type="Proteomes" id="UP001530293"/>
    </source>
</evidence>
<keyword evidence="2" id="KW-0813">Transport</keyword>
<evidence type="ECO:0000256" key="6">
    <source>
        <dbReference type="SAM" id="Phobius"/>
    </source>
</evidence>
<keyword evidence="8" id="KW-1185">Reference proteome</keyword>
<feature type="transmembrane region" description="Helical" evidence="6">
    <location>
        <begin position="53"/>
        <end position="73"/>
    </location>
</feature>
<accession>A0ABD3LZW0</accession>
<feature type="transmembrane region" description="Helical" evidence="6">
    <location>
        <begin position="368"/>
        <end position="386"/>
    </location>
</feature>
<evidence type="ECO:0000256" key="5">
    <source>
        <dbReference type="ARBA" id="ARBA00023136"/>
    </source>
</evidence>
<dbReference type="PANTHER" id="PTHR10778:SF8">
    <property type="entry name" value="ADENOSINE 3'-PHOSPHO 5'-PHOSPHOSULFATE TRANSPORTER 2"/>
    <property type="match status" value="1"/>
</dbReference>
<feature type="transmembrane region" description="Helical" evidence="6">
    <location>
        <begin position="163"/>
        <end position="181"/>
    </location>
</feature>
<name>A0ABD3LZW0_9STRA</name>
<dbReference type="AlphaFoldDB" id="A0ABD3LZW0"/>
<dbReference type="EMBL" id="JALLBG020000268">
    <property type="protein sequence ID" value="KAL3757261.1"/>
    <property type="molecule type" value="Genomic_DNA"/>
</dbReference>
<dbReference type="PANTHER" id="PTHR10778">
    <property type="entry name" value="SOLUTE CARRIER FAMILY 35 MEMBER B"/>
    <property type="match status" value="1"/>
</dbReference>
<feature type="transmembrane region" description="Helical" evidence="6">
    <location>
        <begin position="21"/>
        <end position="41"/>
    </location>
</feature>
<evidence type="ECO:0000313" key="7">
    <source>
        <dbReference type="EMBL" id="KAL3757261.1"/>
    </source>
</evidence>
<keyword evidence="4 6" id="KW-1133">Transmembrane helix</keyword>
<evidence type="ECO:0000256" key="4">
    <source>
        <dbReference type="ARBA" id="ARBA00022989"/>
    </source>
</evidence>
<reference evidence="7 8" key="1">
    <citation type="submission" date="2024-10" db="EMBL/GenBank/DDBJ databases">
        <title>Updated reference genomes for cyclostephanoid diatoms.</title>
        <authorList>
            <person name="Roberts W.R."/>
            <person name="Alverson A.J."/>
        </authorList>
    </citation>
    <scope>NUCLEOTIDE SEQUENCE [LARGE SCALE GENOMIC DNA]</scope>
    <source>
        <strain evidence="7 8">AJA232-27</strain>
    </source>
</reference>
<dbReference type="InterPro" id="IPR013657">
    <property type="entry name" value="SCL35B1-4/HUT1"/>
</dbReference>
<evidence type="ECO:0000256" key="2">
    <source>
        <dbReference type="ARBA" id="ARBA00022448"/>
    </source>
</evidence>
<dbReference type="Proteomes" id="UP001530293">
    <property type="component" value="Unassembled WGS sequence"/>
</dbReference>
<protein>
    <submittedName>
        <fullName evidence="7">Uncharacterized protein</fullName>
    </submittedName>
</protein>
<keyword evidence="3 6" id="KW-0812">Transmembrane</keyword>
<keyword evidence="5 6" id="KW-0472">Membrane</keyword>
<feature type="transmembrane region" description="Helical" evidence="6">
    <location>
        <begin position="132"/>
        <end position="151"/>
    </location>
</feature>
<feature type="transmembrane region" description="Helical" evidence="6">
    <location>
        <begin position="285"/>
        <end position="308"/>
    </location>
</feature>